<dbReference type="EMBL" id="FNZQ01000008">
    <property type="protein sequence ID" value="SEL71367.1"/>
    <property type="molecule type" value="Genomic_DNA"/>
</dbReference>
<dbReference type="Pfam" id="PF01464">
    <property type="entry name" value="SLT"/>
    <property type="match status" value="1"/>
</dbReference>
<keyword evidence="6" id="KW-1185">Reference proteome</keyword>
<comment type="similarity">
    <text evidence="1">Belongs to the transglycosylase Slt family.</text>
</comment>
<keyword evidence="3" id="KW-0732">Signal</keyword>
<feature type="chain" id="PRO_5011439965" evidence="3">
    <location>
        <begin position="22"/>
        <end position="296"/>
    </location>
</feature>
<protein>
    <submittedName>
        <fullName evidence="5">Transglycosylase SLT domain-containing protein</fullName>
    </submittedName>
</protein>
<feature type="signal peptide" evidence="3">
    <location>
        <begin position="1"/>
        <end position="21"/>
    </location>
</feature>
<feature type="domain" description="Transglycosylase SLT" evidence="4">
    <location>
        <begin position="54"/>
        <end position="155"/>
    </location>
</feature>
<organism evidence="5 6">
    <name type="scientific">Jannaschia helgolandensis</name>
    <dbReference type="NCBI Taxonomy" id="188906"/>
    <lineage>
        <taxon>Bacteria</taxon>
        <taxon>Pseudomonadati</taxon>
        <taxon>Pseudomonadota</taxon>
        <taxon>Alphaproteobacteria</taxon>
        <taxon>Rhodobacterales</taxon>
        <taxon>Roseobacteraceae</taxon>
        <taxon>Jannaschia</taxon>
    </lineage>
</organism>
<dbReference type="Proteomes" id="UP000199283">
    <property type="component" value="Unassembled WGS sequence"/>
</dbReference>
<evidence type="ECO:0000313" key="5">
    <source>
        <dbReference type="EMBL" id="SEL71367.1"/>
    </source>
</evidence>
<reference evidence="5 6" key="1">
    <citation type="submission" date="2016-10" db="EMBL/GenBank/DDBJ databases">
        <authorList>
            <person name="de Groot N.N."/>
        </authorList>
    </citation>
    <scope>NUCLEOTIDE SEQUENCE [LARGE SCALE GENOMIC DNA]</scope>
    <source>
        <strain evidence="5 6">DSM 14858</strain>
    </source>
</reference>
<dbReference type="Gene3D" id="1.10.530.10">
    <property type="match status" value="1"/>
</dbReference>
<dbReference type="PANTHER" id="PTHR37423:SF2">
    <property type="entry name" value="MEMBRANE-BOUND LYTIC MUREIN TRANSGLYCOSYLASE C"/>
    <property type="match status" value="1"/>
</dbReference>
<dbReference type="PANTHER" id="PTHR37423">
    <property type="entry name" value="SOLUBLE LYTIC MUREIN TRANSGLYCOSYLASE-RELATED"/>
    <property type="match status" value="1"/>
</dbReference>
<gene>
    <name evidence="5" type="ORF">SAMN04488526_3337</name>
</gene>
<evidence type="ECO:0000313" key="6">
    <source>
        <dbReference type="Proteomes" id="UP000199283"/>
    </source>
</evidence>
<dbReference type="RefSeq" id="WP_092764910.1">
    <property type="nucleotide sequence ID" value="NZ_FNZQ01000008.1"/>
</dbReference>
<evidence type="ECO:0000256" key="1">
    <source>
        <dbReference type="ARBA" id="ARBA00007734"/>
    </source>
</evidence>
<dbReference type="SUPFAM" id="SSF53955">
    <property type="entry name" value="Lysozyme-like"/>
    <property type="match status" value="1"/>
</dbReference>
<proteinExistence type="inferred from homology"/>
<dbReference type="AlphaFoldDB" id="A0A1H7SIU8"/>
<accession>A0A1H7SIU8</accession>
<sequence length="296" mass="31787">MLRATFSLFAITLALAVPVQADPPPAITCSEGASGKRHCIRPVSFEADVCLQIEAEARLNGLPPGYLARLLWQESRFDPNAVSPARAMGIAQFIAPTARLRGLADAFNPAQSIESSASYLAEMTRRYGNLGLAAIGYNGGERRVEGWIAGTGGLARETVDYVRIVTGHTAERWRDDPPIGLTFALDDDKPFQAACIAMAANRRVTPLAVPEPPLSPWGVQVGYGLNPTRARSAYDALNPSCRRVAPASRLQLVPQPRRGSLPPIIAARVGAENRSQALELCRAISAAGCICRAYRN</sequence>
<name>A0A1H7SIU8_9RHOB</name>
<dbReference type="OrthoDB" id="9815002at2"/>
<dbReference type="CDD" id="cd00254">
    <property type="entry name" value="LT-like"/>
    <property type="match status" value="1"/>
</dbReference>
<evidence type="ECO:0000256" key="3">
    <source>
        <dbReference type="SAM" id="SignalP"/>
    </source>
</evidence>
<evidence type="ECO:0000259" key="4">
    <source>
        <dbReference type="Pfam" id="PF01464"/>
    </source>
</evidence>
<dbReference type="InterPro" id="IPR023346">
    <property type="entry name" value="Lysozyme-like_dom_sf"/>
</dbReference>
<dbReference type="STRING" id="188906.SAMN04488526_3337"/>
<dbReference type="InterPro" id="IPR008258">
    <property type="entry name" value="Transglycosylase_SLT_dom_1"/>
</dbReference>
<evidence type="ECO:0000256" key="2">
    <source>
        <dbReference type="ARBA" id="ARBA00009387"/>
    </source>
</evidence>
<comment type="similarity">
    <text evidence="2">Belongs to the virb1 family.</text>
</comment>